<dbReference type="Proteomes" id="UP001497444">
    <property type="component" value="Chromosome 7"/>
</dbReference>
<keyword evidence="2" id="KW-1185">Reference proteome</keyword>
<proteinExistence type="predicted"/>
<evidence type="ECO:0000313" key="1">
    <source>
        <dbReference type="EMBL" id="CAK9276002.1"/>
    </source>
</evidence>
<sequence length="116" mass="13163">MTVQQRVAFLNNKTRTISTFFPKTSYSIKFEVNSKIIEDVIGDMFWHPEGDVEEDDNDQDAELITKRNALKLFVKANDADPDAPYKIEIKNVLCLDLATAHTSIGLSFRQTARIIA</sequence>
<organism evidence="1 2">
    <name type="scientific">Sphagnum jensenii</name>
    <dbReference type="NCBI Taxonomy" id="128206"/>
    <lineage>
        <taxon>Eukaryota</taxon>
        <taxon>Viridiplantae</taxon>
        <taxon>Streptophyta</taxon>
        <taxon>Embryophyta</taxon>
        <taxon>Bryophyta</taxon>
        <taxon>Sphagnophytina</taxon>
        <taxon>Sphagnopsida</taxon>
        <taxon>Sphagnales</taxon>
        <taxon>Sphagnaceae</taxon>
        <taxon>Sphagnum</taxon>
    </lineage>
</organism>
<gene>
    <name evidence="1" type="ORF">CSSPJE1EN1_LOCUS21480</name>
</gene>
<accession>A0ABP0XBG6</accession>
<name>A0ABP0XBG6_9BRYO</name>
<reference evidence="1" key="1">
    <citation type="submission" date="2024-02" db="EMBL/GenBank/DDBJ databases">
        <authorList>
            <consortium name="ELIXIR-Norway"/>
            <consortium name="Elixir Norway"/>
        </authorList>
    </citation>
    <scope>NUCLEOTIDE SEQUENCE</scope>
</reference>
<dbReference type="PANTHER" id="PTHR37067">
    <property type="entry name" value="PX DOMAIN-CONTAINING PROTEIN"/>
    <property type="match status" value="1"/>
</dbReference>
<evidence type="ECO:0000313" key="2">
    <source>
        <dbReference type="Proteomes" id="UP001497444"/>
    </source>
</evidence>
<protein>
    <submittedName>
        <fullName evidence="1">Uncharacterized protein</fullName>
    </submittedName>
</protein>
<dbReference type="EMBL" id="OZ020102">
    <property type="protein sequence ID" value="CAK9276002.1"/>
    <property type="molecule type" value="Genomic_DNA"/>
</dbReference>
<dbReference type="PANTHER" id="PTHR37067:SF3">
    <property type="entry name" value="PX DOMAIN-CONTAINING PROTEIN"/>
    <property type="match status" value="1"/>
</dbReference>